<evidence type="ECO:0000256" key="1">
    <source>
        <dbReference type="SAM" id="MobiDB-lite"/>
    </source>
</evidence>
<sequence length="130" mass="14602">MNPPNWHLPHQNPNHHPIYQSGDLYLNSNVQPAEMRSRQGCFEEESLRPQGNQHVNSGCADHCHPGTAKNHSFNVPTRNSCLQSHYMATPPHFHEEIHSMPPSPTLAQLFPTDSTVQNEPQQPLNLSGLS</sequence>
<dbReference type="EMBL" id="AVOT02001937">
    <property type="protein sequence ID" value="MBW0468660.1"/>
    <property type="molecule type" value="Genomic_DNA"/>
</dbReference>
<name>A0A9Q3BPT6_9BASI</name>
<protein>
    <submittedName>
        <fullName evidence="2">Uncharacterized protein</fullName>
    </submittedName>
</protein>
<dbReference type="AlphaFoldDB" id="A0A9Q3BPT6"/>
<reference evidence="2" key="1">
    <citation type="submission" date="2021-03" db="EMBL/GenBank/DDBJ databases">
        <title>Draft genome sequence of rust myrtle Austropuccinia psidii MF-1, a brazilian biotype.</title>
        <authorList>
            <person name="Quecine M.C."/>
            <person name="Pachon D.M.R."/>
            <person name="Bonatelli M.L."/>
            <person name="Correr F.H."/>
            <person name="Franceschini L.M."/>
            <person name="Leite T.F."/>
            <person name="Margarido G.R.A."/>
            <person name="Almeida C.A."/>
            <person name="Ferrarezi J.A."/>
            <person name="Labate C.A."/>
        </authorList>
    </citation>
    <scope>NUCLEOTIDE SEQUENCE</scope>
    <source>
        <strain evidence="2">MF-1</strain>
    </source>
</reference>
<keyword evidence="3" id="KW-1185">Reference proteome</keyword>
<feature type="region of interest" description="Disordered" evidence="1">
    <location>
        <begin position="98"/>
        <end position="130"/>
    </location>
</feature>
<accession>A0A9Q3BPT6</accession>
<evidence type="ECO:0000313" key="2">
    <source>
        <dbReference type="EMBL" id="MBW0468660.1"/>
    </source>
</evidence>
<comment type="caution">
    <text evidence="2">The sequence shown here is derived from an EMBL/GenBank/DDBJ whole genome shotgun (WGS) entry which is preliminary data.</text>
</comment>
<organism evidence="2 3">
    <name type="scientific">Austropuccinia psidii MF-1</name>
    <dbReference type="NCBI Taxonomy" id="1389203"/>
    <lineage>
        <taxon>Eukaryota</taxon>
        <taxon>Fungi</taxon>
        <taxon>Dikarya</taxon>
        <taxon>Basidiomycota</taxon>
        <taxon>Pucciniomycotina</taxon>
        <taxon>Pucciniomycetes</taxon>
        <taxon>Pucciniales</taxon>
        <taxon>Sphaerophragmiaceae</taxon>
        <taxon>Austropuccinia</taxon>
    </lineage>
</organism>
<dbReference type="Proteomes" id="UP000765509">
    <property type="component" value="Unassembled WGS sequence"/>
</dbReference>
<evidence type="ECO:0000313" key="3">
    <source>
        <dbReference type="Proteomes" id="UP000765509"/>
    </source>
</evidence>
<proteinExistence type="predicted"/>
<gene>
    <name evidence="2" type="ORF">O181_008375</name>
</gene>
<feature type="compositionally biased region" description="Polar residues" evidence="1">
    <location>
        <begin position="111"/>
        <end position="130"/>
    </location>
</feature>